<dbReference type="EMBL" id="PJOS01000113">
    <property type="protein sequence ID" value="PKT68377.1"/>
    <property type="molecule type" value="Genomic_DNA"/>
</dbReference>
<dbReference type="RefSeq" id="WP_103553694.1">
    <property type="nucleotide sequence ID" value="NZ_JBHJSK010000023.1"/>
</dbReference>
<gene>
    <name evidence="2" type="ORF">CW362_35265</name>
</gene>
<dbReference type="Proteomes" id="UP000236178">
    <property type="component" value="Unassembled WGS sequence"/>
</dbReference>
<dbReference type="InterPro" id="IPR003737">
    <property type="entry name" value="GlcNAc_PI_deacetylase-related"/>
</dbReference>
<dbReference type="OrthoDB" id="158614at2"/>
<dbReference type="SUPFAM" id="SSF102588">
    <property type="entry name" value="LmbE-like"/>
    <property type="match status" value="1"/>
</dbReference>
<dbReference type="GO" id="GO:0016811">
    <property type="term" value="F:hydrolase activity, acting on carbon-nitrogen (but not peptide) bonds, in linear amides"/>
    <property type="evidence" value="ECO:0007669"/>
    <property type="project" value="TreeGrafter"/>
</dbReference>
<dbReference type="AlphaFoldDB" id="A0A2I0SEL4"/>
<dbReference type="Gene3D" id="3.40.50.10320">
    <property type="entry name" value="LmbE-like"/>
    <property type="match status" value="1"/>
</dbReference>
<dbReference type="GO" id="GO:0016137">
    <property type="term" value="P:glycoside metabolic process"/>
    <property type="evidence" value="ECO:0007669"/>
    <property type="project" value="UniProtKB-ARBA"/>
</dbReference>
<evidence type="ECO:0000313" key="3">
    <source>
        <dbReference type="Proteomes" id="UP000236178"/>
    </source>
</evidence>
<dbReference type="PANTHER" id="PTHR12993">
    <property type="entry name" value="N-ACETYLGLUCOSAMINYL-PHOSPHATIDYLINOSITOL DE-N-ACETYLASE-RELATED"/>
    <property type="match status" value="1"/>
</dbReference>
<name>A0A2I0SEL4_9ACTN</name>
<dbReference type="PANTHER" id="PTHR12993:SF11">
    <property type="entry name" value="N-ACETYLGLUCOSAMINYL-PHOSPHATIDYLINOSITOL DE-N-ACETYLASE"/>
    <property type="match status" value="1"/>
</dbReference>
<protein>
    <submittedName>
        <fullName evidence="2">GlcNAc-PI de-N-acetylase</fullName>
    </submittedName>
</protein>
<organism evidence="2 3">
    <name type="scientific">Streptomyces populi</name>
    <dbReference type="NCBI Taxonomy" id="2058924"/>
    <lineage>
        <taxon>Bacteria</taxon>
        <taxon>Bacillati</taxon>
        <taxon>Actinomycetota</taxon>
        <taxon>Actinomycetes</taxon>
        <taxon>Kitasatosporales</taxon>
        <taxon>Streptomycetaceae</taxon>
        <taxon>Streptomyces</taxon>
    </lineage>
</organism>
<comment type="caution">
    <text evidence="2">The sequence shown here is derived from an EMBL/GenBank/DDBJ whole genome shotgun (WGS) entry which is preliminary data.</text>
</comment>
<reference evidence="2 3" key="1">
    <citation type="submission" date="2017-12" db="EMBL/GenBank/DDBJ databases">
        <title>Streptomyces populusis sp. nov., a novel endophytic actinobacterium isolated from stems of Populus adenopoda Maxim.</title>
        <authorList>
            <person name="Wang Z."/>
        </authorList>
    </citation>
    <scope>NUCLEOTIDE SEQUENCE [LARGE SCALE GENOMIC DNA]</scope>
    <source>
        <strain evidence="2 3">A249</strain>
    </source>
</reference>
<dbReference type="Pfam" id="PF02585">
    <property type="entry name" value="PIG-L"/>
    <property type="match status" value="1"/>
</dbReference>
<evidence type="ECO:0000313" key="2">
    <source>
        <dbReference type="EMBL" id="PKT68377.1"/>
    </source>
</evidence>
<dbReference type="InterPro" id="IPR024078">
    <property type="entry name" value="LmbE-like_dom_sf"/>
</dbReference>
<keyword evidence="3" id="KW-1185">Reference proteome</keyword>
<keyword evidence="1" id="KW-0862">Zinc</keyword>
<evidence type="ECO:0000256" key="1">
    <source>
        <dbReference type="ARBA" id="ARBA00022833"/>
    </source>
</evidence>
<accession>A0A2I0SEL4</accession>
<sequence>MTQPSKPSLLGVFAHPDDESLLAGGVLAQHAAVGARTSVVTATWASDTHRAAELHDALKALGAGKPRMLGYADARISDSAPGRPRLCDAPIDEVVELIVGHIRAVQPQAVVTHDGYGQLTGHPDHVRTHQATVLAFHAAGLEHLHPRAGAPWQPKALYAATHPHAGVGELGPLLARVGKTVLSVPDEYVTATVDVTGWLEQKWAAILAHRSEAARGRSFPGILARLPVRQRQSIIATEYFIRLSAGNGPHGLRELSLFQPQVEEC</sequence>
<proteinExistence type="predicted"/>